<reference evidence="1 2" key="1">
    <citation type="journal article" name="Sci. Rep.">
        <title>Telomere-to-telomere assembled and centromere annotated genomes of the two main subspecies of the button mushroom Agaricus bisporus reveal especially polymorphic chromosome ends.</title>
        <authorList>
            <person name="Sonnenberg A.S.M."/>
            <person name="Sedaghat-Telgerd N."/>
            <person name="Lavrijssen B."/>
            <person name="Ohm R.A."/>
            <person name="Hendrickx P.M."/>
            <person name="Scholtmeijer K."/>
            <person name="Baars J.J.P."/>
            <person name="van Peer A."/>
        </authorList>
    </citation>
    <scope>NUCLEOTIDE SEQUENCE [LARGE SCALE GENOMIC DNA]</scope>
    <source>
        <strain evidence="1 2">H119_p4</strain>
    </source>
</reference>
<dbReference type="EMBL" id="JABXXO010000008">
    <property type="protein sequence ID" value="KAF7771854.1"/>
    <property type="molecule type" value="Genomic_DNA"/>
</dbReference>
<protein>
    <submittedName>
        <fullName evidence="1">Uncharacterized protein</fullName>
    </submittedName>
</protein>
<gene>
    <name evidence="1" type="ORF">Agabi119p4_6165</name>
</gene>
<sequence length="129" mass="14185">MESFAQVNSPGLLSKASLTPSLFAQATDRDHGCVFFSGVCDLNELTLIENVICGRKDIIALFWENKLGVDVDDNHRINTIHIYIRRIIGQSVPSLPAWAQACSKCSLCSSRFMASGNGMKRRRGIPKSA</sequence>
<evidence type="ECO:0000313" key="2">
    <source>
        <dbReference type="Proteomes" id="UP000629468"/>
    </source>
</evidence>
<proteinExistence type="predicted"/>
<dbReference type="AlphaFoldDB" id="A0A8H7KGA7"/>
<evidence type="ECO:0000313" key="1">
    <source>
        <dbReference type="EMBL" id="KAF7771854.1"/>
    </source>
</evidence>
<dbReference type="Proteomes" id="UP000629468">
    <property type="component" value="Unassembled WGS sequence"/>
</dbReference>
<organism evidence="1 2">
    <name type="scientific">Agaricus bisporus var. burnettii</name>
    <dbReference type="NCBI Taxonomy" id="192524"/>
    <lineage>
        <taxon>Eukaryota</taxon>
        <taxon>Fungi</taxon>
        <taxon>Dikarya</taxon>
        <taxon>Basidiomycota</taxon>
        <taxon>Agaricomycotina</taxon>
        <taxon>Agaricomycetes</taxon>
        <taxon>Agaricomycetidae</taxon>
        <taxon>Agaricales</taxon>
        <taxon>Agaricineae</taxon>
        <taxon>Agaricaceae</taxon>
        <taxon>Agaricus</taxon>
    </lineage>
</organism>
<comment type="caution">
    <text evidence="1">The sequence shown here is derived from an EMBL/GenBank/DDBJ whole genome shotgun (WGS) entry which is preliminary data.</text>
</comment>
<name>A0A8H7KGA7_AGABI</name>
<accession>A0A8H7KGA7</accession>